<reference evidence="4 5" key="1">
    <citation type="submission" date="2019-11" db="EMBL/GenBank/DDBJ databases">
        <title>Venturia inaequalis Genome Resource.</title>
        <authorList>
            <person name="Lichtner F.J."/>
        </authorList>
    </citation>
    <scope>NUCLEOTIDE SEQUENCE [LARGE SCALE GENOMIC DNA]</scope>
    <source>
        <strain evidence="4">Bline_iso_100314</strain>
    </source>
</reference>
<feature type="domain" description="MHYT" evidence="3">
    <location>
        <begin position="38"/>
        <end position="240"/>
    </location>
</feature>
<evidence type="ECO:0000256" key="1">
    <source>
        <dbReference type="SAM" id="MobiDB-lite"/>
    </source>
</evidence>
<dbReference type="Proteomes" id="UP000433883">
    <property type="component" value="Unassembled WGS sequence"/>
</dbReference>
<feature type="transmembrane region" description="Helical" evidence="2">
    <location>
        <begin position="38"/>
        <end position="61"/>
    </location>
</feature>
<dbReference type="InterPro" id="IPR005330">
    <property type="entry name" value="MHYT_dom"/>
</dbReference>
<keyword evidence="2" id="KW-1133">Transmembrane helix</keyword>
<feature type="transmembrane region" description="Helical" evidence="2">
    <location>
        <begin position="73"/>
        <end position="94"/>
    </location>
</feature>
<accession>A0A8H3UN31</accession>
<dbReference type="PANTHER" id="PTHR35152:SF1">
    <property type="entry name" value="DOMAIN SIGNALLING PROTEIN, PUTATIVE (AFU_ORTHOLOGUE AFUA_5G11310)-RELATED"/>
    <property type="match status" value="1"/>
</dbReference>
<dbReference type="PROSITE" id="PS50924">
    <property type="entry name" value="MHYT"/>
    <property type="match status" value="1"/>
</dbReference>
<feature type="transmembrane region" description="Helical" evidence="2">
    <location>
        <begin position="216"/>
        <end position="237"/>
    </location>
</feature>
<dbReference type="Pfam" id="PF03707">
    <property type="entry name" value="MHYT"/>
    <property type="match status" value="2"/>
</dbReference>
<feature type="compositionally biased region" description="Polar residues" evidence="1">
    <location>
        <begin position="376"/>
        <end position="387"/>
    </location>
</feature>
<evidence type="ECO:0000256" key="2">
    <source>
        <dbReference type="SAM" id="Phobius"/>
    </source>
</evidence>
<dbReference type="AlphaFoldDB" id="A0A8H3UN31"/>
<feature type="transmembrane region" description="Helical" evidence="2">
    <location>
        <begin position="144"/>
        <end position="167"/>
    </location>
</feature>
<proteinExistence type="predicted"/>
<feature type="region of interest" description="Disordered" evidence="1">
    <location>
        <begin position="761"/>
        <end position="793"/>
    </location>
</feature>
<keyword evidence="2" id="KW-0812">Transmembrane</keyword>
<keyword evidence="2" id="KW-0472">Membrane</keyword>
<comment type="caution">
    <text evidence="4">The sequence shown here is derived from an EMBL/GenBank/DDBJ whole genome shotgun (WGS) entry which is preliminary data.</text>
</comment>
<sequence>MLPAFVEGWRMPNTVTTIEPSTVNIHGYSKGMEVPFHFQSGVIIASYFVSLVGSITTVELLHRKREGKGWTPWLQQLAIAVSFGLVAIWCMHFVGNRAIVLGNGEKELQLYYNPGFTTLSVFLPIVFLFLGFTTVELRQPGQAFFWPSLVVAGIVAGLAITGMHYVGNFGINNYTLVNPPQFVVGAGLIAITACCIALALFFYFKGKWINSFPRRVACACLLAGAVSGMHWTASIGTRYTLRDTPPDRLGMSRDTNLIVAIVLSLLACVVCFAFGLLTQRRKKQLADRAQHVMLASVTFDPDGKLLVTQEGILPAQKVTRQYNQRSFNDEFNTAHPVFQWLFRVTFNWTGVADLIPGMRSHLRTIGATSRDPTRPMTPSTESAFADDSNSNEDYSIIFREHFCVAASQLAGHLEVSIQELGILYNGIMMTGSLAPEFLVKKSSQSPSRVGLTLDVEAGYVLPTMFGSGQLLFLVRTVDKAAALKLMTVGYRFAQTAHVGDIIARSMQVPHHEMVSTISKLQAYSKQNLQPLEQPGYCTYLACYAMRAAVNKANSSWEVLVAQDNPFQLPQVELTQNPLKPWQQKILQRLDGLSANQCLSWLNNKAFECSLSDDKEFLELLLDQVTALTIGVPEPFFGQAIFSSKAVHLNGTNNGMPICMYAFCIIPDIHASSLKSKNKLTYVPLSFFKCFQRIYKGSPDHAILSRKIHREFGSILNAKGLQEELSPITSHRDSITSSILHSAPRPKRQQWAFRKSSCSSSTRRSSILKPDFASEKGLTEESEAPGTAQPFGGIMVSNDTTVEISAKQESMTELQEMGLKTEAGVGASEQPTYVDELFQIASQKWRQH</sequence>
<name>A0A8H3UN31_VENIN</name>
<protein>
    <recommendedName>
        <fullName evidence="3">MHYT domain-containing protein</fullName>
    </recommendedName>
</protein>
<dbReference type="EMBL" id="WNWQ01000262">
    <property type="protein sequence ID" value="KAE9972427.1"/>
    <property type="molecule type" value="Genomic_DNA"/>
</dbReference>
<feature type="transmembrane region" description="Helical" evidence="2">
    <location>
        <begin position="114"/>
        <end position="132"/>
    </location>
</feature>
<feature type="region of interest" description="Disordered" evidence="1">
    <location>
        <begin position="367"/>
        <end position="387"/>
    </location>
</feature>
<evidence type="ECO:0000259" key="3">
    <source>
        <dbReference type="PROSITE" id="PS50924"/>
    </source>
</evidence>
<evidence type="ECO:0000313" key="4">
    <source>
        <dbReference type="EMBL" id="KAE9972427.1"/>
    </source>
</evidence>
<feature type="transmembrane region" description="Helical" evidence="2">
    <location>
        <begin position="257"/>
        <end position="278"/>
    </location>
</feature>
<evidence type="ECO:0000313" key="5">
    <source>
        <dbReference type="Proteomes" id="UP000433883"/>
    </source>
</evidence>
<feature type="transmembrane region" description="Helical" evidence="2">
    <location>
        <begin position="182"/>
        <end position="204"/>
    </location>
</feature>
<dbReference type="PANTHER" id="PTHR35152">
    <property type="entry name" value="DOMAIN SIGNALLING PROTEIN, PUTATIVE (AFU_ORTHOLOGUE AFUA_5G11310)-RELATED"/>
    <property type="match status" value="1"/>
</dbReference>
<gene>
    <name evidence="4" type="ORF">BLS_004031</name>
</gene>
<organism evidence="4 5">
    <name type="scientific">Venturia inaequalis</name>
    <name type="common">Apple scab fungus</name>
    <dbReference type="NCBI Taxonomy" id="5025"/>
    <lineage>
        <taxon>Eukaryota</taxon>
        <taxon>Fungi</taxon>
        <taxon>Dikarya</taxon>
        <taxon>Ascomycota</taxon>
        <taxon>Pezizomycotina</taxon>
        <taxon>Dothideomycetes</taxon>
        <taxon>Pleosporomycetidae</taxon>
        <taxon>Venturiales</taxon>
        <taxon>Venturiaceae</taxon>
        <taxon>Venturia</taxon>
    </lineage>
</organism>